<evidence type="ECO:0000313" key="2">
    <source>
        <dbReference type="EMBL" id="KAK8777027.1"/>
    </source>
</evidence>
<protein>
    <submittedName>
        <fullName evidence="2">Uncharacterized protein</fullName>
    </submittedName>
</protein>
<keyword evidence="3" id="KW-1185">Reference proteome</keyword>
<feature type="region of interest" description="Disordered" evidence="1">
    <location>
        <begin position="1"/>
        <end position="37"/>
    </location>
</feature>
<organism evidence="2 3">
    <name type="scientific">Amblyomma americanum</name>
    <name type="common">Lone star tick</name>
    <dbReference type="NCBI Taxonomy" id="6943"/>
    <lineage>
        <taxon>Eukaryota</taxon>
        <taxon>Metazoa</taxon>
        <taxon>Ecdysozoa</taxon>
        <taxon>Arthropoda</taxon>
        <taxon>Chelicerata</taxon>
        <taxon>Arachnida</taxon>
        <taxon>Acari</taxon>
        <taxon>Parasitiformes</taxon>
        <taxon>Ixodida</taxon>
        <taxon>Ixodoidea</taxon>
        <taxon>Ixodidae</taxon>
        <taxon>Amblyomminae</taxon>
        <taxon>Amblyomma</taxon>
    </lineage>
</organism>
<dbReference type="AlphaFoldDB" id="A0AAQ4EQN4"/>
<gene>
    <name evidence="2" type="ORF">V5799_029624</name>
</gene>
<feature type="region of interest" description="Disordered" evidence="1">
    <location>
        <begin position="67"/>
        <end position="104"/>
    </location>
</feature>
<comment type="caution">
    <text evidence="2">The sequence shown here is derived from an EMBL/GenBank/DDBJ whole genome shotgun (WGS) entry which is preliminary data.</text>
</comment>
<reference evidence="2 3" key="1">
    <citation type="journal article" date="2023" name="Arcadia Sci">
        <title>De novo assembly of a long-read Amblyomma americanum tick genome.</title>
        <authorList>
            <person name="Chou S."/>
            <person name="Poskanzer K.E."/>
            <person name="Rollins M."/>
            <person name="Thuy-Boun P.S."/>
        </authorList>
    </citation>
    <scope>NUCLEOTIDE SEQUENCE [LARGE SCALE GENOMIC DNA]</scope>
    <source>
        <strain evidence="2">F_SG_1</strain>
        <tissue evidence="2">Salivary glands</tissue>
    </source>
</reference>
<dbReference type="Proteomes" id="UP001321473">
    <property type="component" value="Unassembled WGS sequence"/>
</dbReference>
<feature type="compositionally biased region" description="Basic and acidic residues" evidence="1">
    <location>
        <begin position="12"/>
        <end position="24"/>
    </location>
</feature>
<evidence type="ECO:0000313" key="3">
    <source>
        <dbReference type="Proteomes" id="UP001321473"/>
    </source>
</evidence>
<proteinExistence type="predicted"/>
<sequence length="104" mass="11433">MTPSLRSVVTAGEKEKLEQRDKFRGNGSHVTNPEPLRPRATSTFFCETCSFLNLRLFLCRDELPVARPQTEGLAGKERVNGSEGSPKRLTSGSSPPTAGLHHVR</sequence>
<evidence type="ECO:0000256" key="1">
    <source>
        <dbReference type="SAM" id="MobiDB-lite"/>
    </source>
</evidence>
<dbReference type="EMBL" id="JARKHS020012273">
    <property type="protein sequence ID" value="KAK8777027.1"/>
    <property type="molecule type" value="Genomic_DNA"/>
</dbReference>
<accession>A0AAQ4EQN4</accession>
<name>A0AAQ4EQN4_AMBAM</name>